<dbReference type="Pfam" id="PF16896">
    <property type="entry name" value="PGDH_C"/>
    <property type="match status" value="1"/>
</dbReference>
<proteinExistence type="predicted"/>
<name>A0A3N9UIK2_9BACI</name>
<feature type="domain" description="D-isomer specific 2-hydroxyacid dehydrogenase NAD-binding" evidence="2">
    <location>
        <begin position="3"/>
        <end position="94"/>
    </location>
</feature>
<dbReference type="GO" id="GO:0008977">
    <property type="term" value="F:prephenate dehydrogenase (NAD+) activity"/>
    <property type="evidence" value="ECO:0007669"/>
    <property type="project" value="TreeGrafter"/>
</dbReference>
<evidence type="ECO:0000313" key="4">
    <source>
        <dbReference type="EMBL" id="RQW75854.1"/>
    </source>
</evidence>
<protein>
    <submittedName>
        <fullName evidence="4">Oxidoreductase</fullName>
    </submittedName>
</protein>
<evidence type="ECO:0000313" key="5">
    <source>
        <dbReference type="Proteomes" id="UP000274033"/>
    </source>
</evidence>
<dbReference type="Pfam" id="PF02826">
    <property type="entry name" value="2-Hacid_dh_C"/>
    <property type="match status" value="1"/>
</dbReference>
<dbReference type="PANTHER" id="PTHR21363">
    <property type="entry name" value="PREPHENATE DEHYDROGENASE"/>
    <property type="match status" value="1"/>
</dbReference>
<dbReference type="OrthoDB" id="1677316at2"/>
<comment type="caution">
    <text evidence="4">The sequence shown here is derived from an EMBL/GenBank/DDBJ whole genome shotgun (WGS) entry which is preliminary data.</text>
</comment>
<dbReference type="Gene3D" id="3.40.50.720">
    <property type="entry name" value="NAD(P)-binding Rossmann-like Domain"/>
    <property type="match status" value="1"/>
</dbReference>
<keyword evidence="5" id="KW-1185">Reference proteome</keyword>
<reference evidence="4 5" key="1">
    <citation type="journal article" date="2013" name="J. Microbiol.">
        <title>Lysinibacillus chungkukjangi sp. nov., isolated from Chungkukjang, Korean fermented soybean food.</title>
        <authorList>
            <person name="Kim S.J."/>
            <person name="Jang Y.H."/>
            <person name="Hamada M."/>
            <person name="Ahn J.H."/>
            <person name="Weon H.Y."/>
            <person name="Suzuki K."/>
            <person name="Whang K.S."/>
            <person name="Kwon S.W."/>
        </authorList>
    </citation>
    <scope>NUCLEOTIDE SEQUENCE [LARGE SCALE GENOMIC DNA]</scope>
    <source>
        <strain evidence="4 5">MCCC 1A12701</strain>
    </source>
</reference>
<dbReference type="GO" id="GO:0006571">
    <property type="term" value="P:tyrosine biosynthetic process"/>
    <property type="evidence" value="ECO:0007669"/>
    <property type="project" value="TreeGrafter"/>
</dbReference>
<gene>
    <name evidence="4" type="ORF">EBB45_04360</name>
</gene>
<dbReference type="RefSeq" id="WP_124763012.1">
    <property type="nucleotide sequence ID" value="NZ_JAFBDY010000002.1"/>
</dbReference>
<feature type="domain" description="Phosphogluconate dehydrogenase (decarboxylating) C-terminal" evidence="3">
    <location>
        <begin position="127"/>
        <end position="278"/>
    </location>
</feature>
<dbReference type="InterPro" id="IPR036291">
    <property type="entry name" value="NAD(P)-bd_dom_sf"/>
</dbReference>
<sequence length="281" mass="30762">MSTLENSTVSILGAGGKMGTRITNNLIHAPLQLLLCEKSEERVATMIERNLIVVPMEEAVPQSDFVILAVPDIYIKQISTEVAPLMKDGAVLITLDPAAAYAEQLVVNNHSTSIVAHPCHPSIFLEKYTREEYDDAFGGVAAKQDVVVALHQGDETKITLALELIKSMYAPVETCHVITVEQMAILEPTLVETITCMIGTVLNESLDEVVNMGIPEEAARAMLYGHIQIALAVALRGTNPFSDACLIAIEQGKEAIIQPDWKKVFEKEHLDSTIRKMLKLC</sequence>
<dbReference type="InterPro" id="IPR031663">
    <property type="entry name" value="PGDH_C"/>
</dbReference>
<dbReference type="InterPro" id="IPR050812">
    <property type="entry name" value="Preph/Arog_dehydrog"/>
</dbReference>
<organism evidence="4 5">
    <name type="scientific">Lysinibacillus composti</name>
    <dbReference type="NCBI Taxonomy" id="720633"/>
    <lineage>
        <taxon>Bacteria</taxon>
        <taxon>Bacillati</taxon>
        <taxon>Bacillota</taxon>
        <taxon>Bacilli</taxon>
        <taxon>Bacillales</taxon>
        <taxon>Bacillaceae</taxon>
        <taxon>Lysinibacillus</taxon>
    </lineage>
</organism>
<keyword evidence="1" id="KW-0560">Oxidoreductase</keyword>
<evidence type="ECO:0000259" key="2">
    <source>
        <dbReference type="Pfam" id="PF02826"/>
    </source>
</evidence>
<dbReference type="GO" id="GO:0070403">
    <property type="term" value="F:NAD+ binding"/>
    <property type="evidence" value="ECO:0007669"/>
    <property type="project" value="TreeGrafter"/>
</dbReference>
<dbReference type="Gene3D" id="1.10.3640.10">
    <property type="entry name" value="Semialdehyde dehydrogenase-like, C-terminal"/>
    <property type="match status" value="1"/>
</dbReference>
<dbReference type="InterPro" id="IPR037161">
    <property type="entry name" value="Semialdehyde_DH-like_C"/>
</dbReference>
<evidence type="ECO:0000259" key="3">
    <source>
        <dbReference type="Pfam" id="PF16896"/>
    </source>
</evidence>
<dbReference type="EMBL" id="RRCT01000002">
    <property type="protein sequence ID" value="RQW75854.1"/>
    <property type="molecule type" value="Genomic_DNA"/>
</dbReference>
<accession>A0A3N9UIK2</accession>
<dbReference type="Proteomes" id="UP000274033">
    <property type="component" value="Unassembled WGS sequence"/>
</dbReference>
<evidence type="ECO:0000256" key="1">
    <source>
        <dbReference type="ARBA" id="ARBA00023002"/>
    </source>
</evidence>
<dbReference type="PANTHER" id="PTHR21363:SF0">
    <property type="entry name" value="PREPHENATE DEHYDROGENASE [NADP(+)]"/>
    <property type="match status" value="1"/>
</dbReference>
<dbReference type="InterPro" id="IPR006140">
    <property type="entry name" value="D-isomer_DH_NAD-bd"/>
</dbReference>
<dbReference type="SUPFAM" id="SSF51735">
    <property type="entry name" value="NAD(P)-binding Rossmann-fold domains"/>
    <property type="match status" value="1"/>
</dbReference>
<dbReference type="AlphaFoldDB" id="A0A3N9UIK2"/>